<dbReference type="InterPro" id="IPR007632">
    <property type="entry name" value="Anoctamin"/>
</dbReference>
<evidence type="ECO:0000256" key="3">
    <source>
        <dbReference type="ARBA" id="ARBA00022692"/>
    </source>
</evidence>
<evidence type="ECO:0000256" key="2">
    <source>
        <dbReference type="ARBA" id="ARBA00009671"/>
    </source>
</evidence>
<dbReference type="AlphaFoldDB" id="A0A0K2TG51"/>
<proteinExistence type="inferred from homology"/>
<feature type="transmembrane region" description="Helical" evidence="6">
    <location>
        <begin position="540"/>
        <end position="562"/>
    </location>
</feature>
<dbReference type="PANTHER" id="PTHR12308">
    <property type="entry name" value="ANOCTAMIN"/>
    <property type="match status" value="1"/>
</dbReference>
<keyword evidence="3 6" id="KW-0812">Transmembrane</keyword>
<name>A0A0K2TG51_LEPSM</name>
<feature type="domain" description="Anoctamin transmembrane" evidence="7">
    <location>
        <begin position="176"/>
        <end position="607"/>
    </location>
</feature>
<feature type="transmembrane region" description="Helical" evidence="6">
    <location>
        <begin position="334"/>
        <end position="355"/>
    </location>
</feature>
<dbReference type="InterPro" id="IPR049452">
    <property type="entry name" value="Anoctamin_TM"/>
</dbReference>
<feature type="transmembrane region" description="Helical" evidence="6">
    <location>
        <begin position="376"/>
        <end position="398"/>
    </location>
</feature>
<reference evidence="8" key="1">
    <citation type="submission" date="2014-05" db="EMBL/GenBank/DDBJ databases">
        <authorList>
            <person name="Chronopoulou M."/>
        </authorList>
    </citation>
    <scope>NUCLEOTIDE SEQUENCE</scope>
    <source>
        <tissue evidence="8">Whole organism</tissue>
    </source>
</reference>
<dbReference type="PANTHER" id="PTHR12308:SF74">
    <property type="entry name" value="ANOCTAMIN"/>
    <property type="match status" value="1"/>
</dbReference>
<protein>
    <recommendedName>
        <fullName evidence="6">Anoctamin</fullName>
    </recommendedName>
</protein>
<evidence type="ECO:0000256" key="4">
    <source>
        <dbReference type="ARBA" id="ARBA00022989"/>
    </source>
</evidence>
<evidence type="ECO:0000259" key="7">
    <source>
        <dbReference type="Pfam" id="PF04547"/>
    </source>
</evidence>
<feature type="transmembrane region" description="Helical" evidence="6">
    <location>
        <begin position="184"/>
        <end position="207"/>
    </location>
</feature>
<dbReference type="EMBL" id="HACA01007613">
    <property type="protein sequence ID" value="CDW24974.1"/>
    <property type="molecule type" value="Transcribed_RNA"/>
</dbReference>
<feature type="transmembrane region" description="Helical" evidence="6">
    <location>
        <begin position="577"/>
        <end position="595"/>
    </location>
</feature>
<organism evidence="8">
    <name type="scientific">Lepeophtheirus salmonis</name>
    <name type="common">Salmon louse</name>
    <name type="synonym">Caligus salmonis</name>
    <dbReference type="NCBI Taxonomy" id="72036"/>
    <lineage>
        <taxon>Eukaryota</taxon>
        <taxon>Metazoa</taxon>
        <taxon>Ecdysozoa</taxon>
        <taxon>Arthropoda</taxon>
        <taxon>Crustacea</taxon>
        <taxon>Multicrustacea</taxon>
        <taxon>Hexanauplia</taxon>
        <taxon>Copepoda</taxon>
        <taxon>Siphonostomatoida</taxon>
        <taxon>Caligidae</taxon>
        <taxon>Lepeophtheirus</taxon>
    </lineage>
</organism>
<dbReference type="OrthoDB" id="296386at2759"/>
<comment type="similarity">
    <text evidence="2 6">Belongs to the anoctamin family.</text>
</comment>
<comment type="subcellular location">
    <subcellularLocation>
        <location evidence="1 6">Membrane</location>
        <topology evidence="1 6">Multi-pass membrane protein</topology>
    </subcellularLocation>
</comment>
<dbReference type="Pfam" id="PF04547">
    <property type="entry name" value="Anoctamin"/>
    <property type="match status" value="1"/>
</dbReference>
<keyword evidence="5 6" id="KW-0472">Membrane</keyword>
<feature type="transmembrane region" description="Helical" evidence="6">
    <location>
        <begin position="219"/>
        <end position="241"/>
    </location>
</feature>
<evidence type="ECO:0000256" key="1">
    <source>
        <dbReference type="ARBA" id="ARBA00004141"/>
    </source>
</evidence>
<feature type="transmembrane region" description="Helical" evidence="6">
    <location>
        <begin position="293"/>
        <end position="314"/>
    </location>
</feature>
<evidence type="ECO:0000313" key="8">
    <source>
        <dbReference type="EMBL" id="CDW24974.1"/>
    </source>
</evidence>
<dbReference type="GO" id="GO:0005254">
    <property type="term" value="F:chloride channel activity"/>
    <property type="evidence" value="ECO:0007669"/>
    <property type="project" value="TreeGrafter"/>
</dbReference>
<feature type="transmembrane region" description="Helical" evidence="6">
    <location>
        <begin position="489"/>
        <end position="511"/>
    </location>
</feature>
<evidence type="ECO:0000256" key="5">
    <source>
        <dbReference type="ARBA" id="ARBA00023136"/>
    </source>
</evidence>
<evidence type="ECO:0000256" key="6">
    <source>
        <dbReference type="RuleBase" id="RU280814"/>
    </source>
</evidence>
<keyword evidence="4 6" id="KW-1133">Transmembrane helix</keyword>
<accession>A0A0K2TG51</accession>
<dbReference type="GO" id="GO:0005886">
    <property type="term" value="C:plasma membrane"/>
    <property type="evidence" value="ECO:0007669"/>
    <property type="project" value="TreeGrafter"/>
</dbReference>
<sequence length="622" mass="72447">MGDHRIFYILRLHESCTQEAAEFIVKTLRDDAGLELYRTKHKNGGLILHITASDEKIWSIAESDLKLKKKDATGIMKDFERFGNYDNSKHCTKGIIGPLTLSDVQRCISYAMESVHFDKSLTVLPGQNRSLPIKNYPVLAAYREANLIESFPTHNEELLNELYSSWKTFKPPLNAIRNYFGENVALYFSFLSFYTIFLSTTSFLGVLQFILDYLFGVDYLYSNIIFAVLNLVTVSCFLEIWKRRSNDHSYDWASSGKLRHKKPRPEYRGVLKENPISGEMEIYYSSYKTFKKLMFVSIPLTSICLLLAFIFMLISFKADELFEIWFHDSEYAFIINNVPTILYSVLIMIFNRYYLHMAHYMTEWENHRTQEQFEKWVVYKLIIFESVNTFLSLFYITFVLGDLKVLKKQVFSMLLTSQIFTQTLETVLPICLKLPSSKKVMNRISTKKEDKCLHDGTELCSLLPEELGFVDLDFQKDPYESTYDDLMELWLQFGHVFFFSSLCPLAAILALGNNLLELKVNSFKLCRIARKPTPRANRDLGAWYDAFNLTVIISIMTNLALLSMDPDVQYFAGTKEYILIFVVFEHIFLAIKVLIDKAIPDVSGRVKFCLDRDEYYLRHKNL</sequence>